<dbReference type="InterPro" id="IPR000253">
    <property type="entry name" value="FHA_dom"/>
</dbReference>
<dbReference type="CDD" id="cd00060">
    <property type="entry name" value="FHA"/>
    <property type="match status" value="1"/>
</dbReference>
<dbReference type="Proteomes" id="UP000594430">
    <property type="component" value="Chromosome"/>
</dbReference>
<dbReference type="RefSeq" id="WP_049695716.1">
    <property type="nucleotide sequence ID" value="NZ_BQHM01000023.1"/>
</dbReference>
<dbReference type="Gene3D" id="2.60.200.20">
    <property type="match status" value="1"/>
</dbReference>
<gene>
    <name evidence="2" type="ORF">IZU98_14185</name>
</gene>
<reference evidence="2 3" key="1">
    <citation type="submission" date="2020-11" db="EMBL/GenBank/DDBJ databases">
        <title>Pseudomonas fulva producing VIM-24.</title>
        <authorList>
            <person name="Liu S."/>
        </authorList>
    </citation>
    <scope>NUCLEOTIDE SEQUENCE [LARGE SCALE GENOMIC DNA]</scope>
    <source>
        <strain evidence="2 3">ZDHY414</strain>
    </source>
</reference>
<name>A0A7S9L4S7_9PSED</name>
<dbReference type="SUPFAM" id="SSF49879">
    <property type="entry name" value="SMAD/FHA domain"/>
    <property type="match status" value="1"/>
</dbReference>
<proteinExistence type="predicted"/>
<feature type="domain" description="FHA" evidence="1">
    <location>
        <begin position="30"/>
        <end position="96"/>
    </location>
</feature>
<organism evidence="2 3">
    <name type="scientific">Pseudomonas fulva</name>
    <dbReference type="NCBI Taxonomy" id="47880"/>
    <lineage>
        <taxon>Bacteria</taxon>
        <taxon>Pseudomonadati</taxon>
        <taxon>Pseudomonadota</taxon>
        <taxon>Gammaproteobacteria</taxon>
        <taxon>Pseudomonadales</taxon>
        <taxon>Pseudomonadaceae</taxon>
        <taxon>Pseudomonas</taxon>
    </lineage>
</organism>
<dbReference type="EMBL" id="CP064946">
    <property type="protein sequence ID" value="QPH47557.1"/>
    <property type="molecule type" value="Genomic_DNA"/>
</dbReference>
<accession>A0A7S9L4S7</accession>
<protein>
    <submittedName>
        <fullName evidence="2">FHA domain-containing protein</fullName>
    </submittedName>
</protein>
<dbReference type="InterPro" id="IPR008984">
    <property type="entry name" value="SMAD_FHA_dom_sf"/>
</dbReference>
<sequence>MSTLTLSITNLAQLQHNVTAQHEFDRAGGTVGSAQATWRINDRVQSVAPIHCEIRWIEGSFCVIDRCGRTYLNDNLDSLGMRAVRRLLEGDRLRVGAYRLLAQLSQTDARSLEQLFNADSRVLDRLILDAPAERWLVKPTTTPEVAEICSVFDPATGKDPLAALDAVTEATQEKPLDRLIAGERP</sequence>
<evidence type="ECO:0000259" key="1">
    <source>
        <dbReference type="Pfam" id="PF00498"/>
    </source>
</evidence>
<dbReference type="AlphaFoldDB" id="A0A7S9L4S7"/>
<evidence type="ECO:0000313" key="3">
    <source>
        <dbReference type="Proteomes" id="UP000594430"/>
    </source>
</evidence>
<dbReference type="Pfam" id="PF00498">
    <property type="entry name" value="FHA"/>
    <property type="match status" value="1"/>
</dbReference>
<evidence type="ECO:0000313" key="2">
    <source>
        <dbReference type="EMBL" id="QPH47557.1"/>
    </source>
</evidence>